<keyword evidence="3" id="KW-0325">Glycoprotein</keyword>
<dbReference type="PANTHER" id="PTHR48071">
    <property type="entry name" value="SRCR DOMAIN-CONTAINING PROTEIN"/>
    <property type="match status" value="1"/>
</dbReference>
<dbReference type="Pfam" id="PF00090">
    <property type="entry name" value="TSP_1"/>
    <property type="match status" value="3"/>
</dbReference>
<organism evidence="7 8">
    <name type="scientific">Mytilus coruscus</name>
    <name type="common">Sea mussel</name>
    <dbReference type="NCBI Taxonomy" id="42192"/>
    <lineage>
        <taxon>Eukaryota</taxon>
        <taxon>Metazoa</taxon>
        <taxon>Spiralia</taxon>
        <taxon>Lophotrochozoa</taxon>
        <taxon>Mollusca</taxon>
        <taxon>Bivalvia</taxon>
        <taxon>Autobranchia</taxon>
        <taxon>Pteriomorphia</taxon>
        <taxon>Mytilida</taxon>
        <taxon>Mytiloidea</taxon>
        <taxon>Mytilidae</taxon>
        <taxon>Mytilinae</taxon>
        <taxon>Mytilus</taxon>
    </lineage>
</organism>
<keyword evidence="1" id="KW-0677">Repeat</keyword>
<reference evidence="7 8" key="1">
    <citation type="submission" date="2020-06" db="EMBL/GenBank/DDBJ databases">
        <authorList>
            <person name="Li R."/>
            <person name="Bekaert M."/>
        </authorList>
    </citation>
    <scope>NUCLEOTIDE SEQUENCE [LARGE SCALE GENOMIC DNA]</scope>
    <source>
        <strain evidence="8">wild</strain>
    </source>
</reference>
<accession>A0A6J8EST4</accession>
<feature type="domain" description="SRCR" evidence="6">
    <location>
        <begin position="41"/>
        <end position="141"/>
    </location>
</feature>
<dbReference type="InterPro" id="IPR036772">
    <property type="entry name" value="SRCR-like_dom_sf"/>
</dbReference>
<dbReference type="AlphaFoldDB" id="A0A6J8EST4"/>
<dbReference type="FunFam" id="2.20.100.10:FF:000001">
    <property type="entry name" value="semaphorin-5A isoform X1"/>
    <property type="match status" value="1"/>
</dbReference>
<feature type="disulfide bond" evidence="4">
    <location>
        <begin position="110"/>
        <end position="120"/>
    </location>
</feature>
<dbReference type="SMART" id="SM00202">
    <property type="entry name" value="SR"/>
    <property type="match status" value="2"/>
</dbReference>
<proteinExistence type="predicted"/>
<dbReference type="FunFam" id="2.20.100.10:FF:000007">
    <property type="entry name" value="Thrombospondin 1"/>
    <property type="match status" value="2"/>
</dbReference>
<feature type="disulfide bond" evidence="4">
    <location>
        <begin position="218"/>
        <end position="228"/>
    </location>
</feature>
<evidence type="ECO:0000256" key="2">
    <source>
        <dbReference type="ARBA" id="ARBA00023157"/>
    </source>
</evidence>
<dbReference type="PRINTS" id="PR00258">
    <property type="entry name" value="SPERACTRCPTR"/>
</dbReference>
<dbReference type="InterPro" id="IPR001190">
    <property type="entry name" value="SRCR"/>
</dbReference>
<dbReference type="PANTHER" id="PTHR48071:SF18">
    <property type="entry name" value="DELETED IN MALIGNANT BRAIN TUMORS 1 PROTEIN-RELATED"/>
    <property type="match status" value="1"/>
</dbReference>
<dbReference type="Proteomes" id="UP000507470">
    <property type="component" value="Unassembled WGS sequence"/>
</dbReference>
<dbReference type="EMBL" id="CACVKT020009703">
    <property type="protein sequence ID" value="CAC5422953.1"/>
    <property type="molecule type" value="Genomic_DNA"/>
</dbReference>
<dbReference type="FunFam" id="3.10.250.10:FF:000011">
    <property type="entry name" value="Scavenger receptor class A member 5"/>
    <property type="match status" value="2"/>
</dbReference>
<feature type="disulfide bond" evidence="4">
    <location>
        <begin position="66"/>
        <end position="130"/>
    </location>
</feature>
<evidence type="ECO:0000256" key="5">
    <source>
        <dbReference type="SAM" id="Phobius"/>
    </source>
</evidence>
<dbReference type="PRINTS" id="PR01705">
    <property type="entry name" value="TSP1REPEAT"/>
</dbReference>
<dbReference type="Pfam" id="PF00530">
    <property type="entry name" value="SRCR"/>
    <property type="match status" value="2"/>
</dbReference>
<evidence type="ECO:0000256" key="4">
    <source>
        <dbReference type="PROSITE-ProRule" id="PRU00196"/>
    </source>
</evidence>
<dbReference type="GO" id="GO:0016020">
    <property type="term" value="C:membrane"/>
    <property type="evidence" value="ECO:0007669"/>
    <property type="project" value="InterPro"/>
</dbReference>
<dbReference type="SUPFAM" id="SSF56487">
    <property type="entry name" value="SRCR-like"/>
    <property type="match status" value="2"/>
</dbReference>
<dbReference type="SMART" id="SM00209">
    <property type="entry name" value="TSP1"/>
    <property type="match status" value="3"/>
</dbReference>
<gene>
    <name evidence="7" type="ORF">MCOR_54964</name>
</gene>
<sequence length="501" mass="55082">MNEDSGLTKLNIKTDLWSIFLISTTVFIYNQFAEGQDDGVLRLMDGSHSKEGRLEIFHSGIWGSVCDDGFGKSDATVACKQLGFRCLSNVQVYTEGGFTSSKIWMDNLNCNGQESSLKACSFNGWGKHYCGTSENVGIRCHGGCSGDLWLVGGNNYGRLQIYHSGAWGTICDDHFESQDALVVCKQLGLWTKKYQTTIVQFYTAGHGNGTIWLDDVACNGNESRLESCHHRGWNVENCGHSEDVGVRCYGNYSSVKVNARWGSWSFWTSCSSICGSGTRNRTRKCDNPLPTIVGSSCIGNSNQSRTCIGSSCPVDGEWSEWTSWNLCSATCNGGIQDRTRKCNAPTPSNGGLYCNGTTIESRPCNNIFCEIHGQWGQWQEWDSCNTTCGHGFKNRSRTCDSPYPMFGGSECIGLDFDIHICFQDTCSGAQQQIKEDASNSYSAGFVGGVAVGCVIITAVIIFIALLIFRRFYPGHVGKFIRNINFRSNSVNSKSSAYMDVK</sequence>
<name>A0A6J8EST4_MYTCO</name>
<dbReference type="PROSITE" id="PS50092">
    <property type="entry name" value="TSP1"/>
    <property type="match status" value="3"/>
</dbReference>
<evidence type="ECO:0000313" key="7">
    <source>
        <dbReference type="EMBL" id="CAC5422953.1"/>
    </source>
</evidence>
<dbReference type="PROSITE" id="PS00420">
    <property type="entry name" value="SRCR_1"/>
    <property type="match status" value="2"/>
</dbReference>
<evidence type="ECO:0000259" key="6">
    <source>
        <dbReference type="PROSITE" id="PS50287"/>
    </source>
</evidence>
<evidence type="ECO:0000256" key="3">
    <source>
        <dbReference type="ARBA" id="ARBA00023180"/>
    </source>
</evidence>
<dbReference type="InterPro" id="IPR036383">
    <property type="entry name" value="TSP1_rpt_sf"/>
</dbReference>
<keyword evidence="2 4" id="KW-1015">Disulfide bond</keyword>
<feature type="domain" description="SRCR" evidence="6">
    <location>
        <begin position="148"/>
        <end position="249"/>
    </location>
</feature>
<feature type="transmembrane region" description="Helical" evidence="5">
    <location>
        <begin position="441"/>
        <end position="468"/>
    </location>
</feature>
<feature type="disulfide bond" evidence="4">
    <location>
        <begin position="79"/>
        <end position="140"/>
    </location>
</feature>
<dbReference type="Gene3D" id="2.20.100.10">
    <property type="entry name" value="Thrombospondin type-1 (TSP1) repeat"/>
    <property type="match status" value="3"/>
</dbReference>
<evidence type="ECO:0000256" key="1">
    <source>
        <dbReference type="ARBA" id="ARBA00022737"/>
    </source>
</evidence>
<comment type="caution">
    <text evidence="4">Lacks conserved residue(s) required for the propagation of feature annotation.</text>
</comment>
<keyword evidence="5" id="KW-1133">Transmembrane helix</keyword>
<keyword evidence="8" id="KW-1185">Reference proteome</keyword>
<keyword evidence="5" id="KW-0812">Transmembrane</keyword>
<protein>
    <recommendedName>
        <fullName evidence="6">SRCR domain-containing protein</fullName>
    </recommendedName>
</protein>
<dbReference type="PROSITE" id="PS50287">
    <property type="entry name" value="SRCR_2"/>
    <property type="match status" value="2"/>
</dbReference>
<evidence type="ECO:0000313" key="8">
    <source>
        <dbReference type="Proteomes" id="UP000507470"/>
    </source>
</evidence>
<dbReference type="OrthoDB" id="422749at2759"/>
<dbReference type="InterPro" id="IPR000884">
    <property type="entry name" value="TSP1_rpt"/>
</dbReference>
<keyword evidence="5" id="KW-0472">Membrane</keyword>
<dbReference type="SUPFAM" id="SSF82895">
    <property type="entry name" value="TSP-1 type 1 repeat"/>
    <property type="match status" value="3"/>
</dbReference>
<dbReference type="Gene3D" id="3.10.250.10">
    <property type="entry name" value="SRCR-like domain"/>
    <property type="match status" value="2"/>
</dbReference>